<evidence type="ECO:0000256" key="1">
    <source>
        <dbReference type="ARBA" id="ARBA00007587"/>
    </source>
</evidence>
<evidence type="ECO:0000256" key="8">
    <source>
        <dbReference type="RuleBase" id="RU004165"/>
    </source>
</evidence>
<accession>A0ABR2YDM9</accession>
<dbReference type="Pfam" id="PF00265">
    <property type="entry name" value="TK"/>
    <property type="match status" value="1"/>
</dbReference>
<organism evidence="10 11">
    <name type="scientific">Coccomyxa subellipsoidea</name>
    <dbReference type="NCBI Taxonomy" id="248742"/>
    <lineage>
        <taxon>Eukaryota</taxon>
        <taxon>Viridiplantae</taxon>
        <taxon>Chlorophyta</taxon>
        <taxon>core chlorophytes</taxon>
        <taxon>Trebouxiophyceae</taxon>
        <taxon>Trebouxiophyceae incertae sedis</taxon>
        <taxon>Coccomyxaceae</taxon>
        <taxon>Coccomyxa</taxon>
    </lineage>
</organism>
<name>A0ABR2YDM9_9CHLO</name>
<dbReference type="InterPro" id="IPR046341">
    <property type="entry name" value="SET_dom_sf"/>
</dbReference>
<dbReference type="EMBL" id="JALJOT010000014">
    <property type="protein sequence ID" value="KAK9903332.1"/>
    <property type="molecule type" value="Genomic_DNA"/>
</dbReference>
<dbReference type="CDD" id="cd10527">
    <property type="entry name" value="SET_LSMT"/>
    <property type="match status" value="1"/>
</dbReference>
<evidence type="ECO:0000256" key="3">
    <source>
        <dbReference type="ARBA" id="ARBA00022634"/>
    </source>
</evidence>
<evidence type="ECO:0000256" key="5">
    <source>
        <dbReference type="ARBA" id="ARBA00022741"/>
    </source>
</evidence>
<evidence type="ECO:0000256" key="4">
    <source>
        <dbReference type="ARBA" id="ARBA00022679"/>
    </source>
</evidence>
<dbReference type="PANTHER" id="PTHR11441">
    <property type="entry name" value="THYMIDINE KINASE"/>
    <property type="match status" value="1"/>
</dbReference>
<evidence type="ECO:0000256" key="7">
    <source>
        <dbReference type="ARBA" id="ARBA00022840"/>
    </source>
</evidence>
<comment type="similarity">
    <text evidence="1 8">Belongs to the thymidine kinase family.</text>
</comment>
<evidence type="ECO:0000313" key="11">
    <source>
        <dbReference type="Proteomes" id="UP001491310"/>
    </source>
</evidence>
<feature type="region of interest" description="Disordered" evidence="9">
    <location>
        <begin position="469"/>
        <end position="516"/>
    </location>
</feature>
<keyword evidence="7" id="KW-0067">ATP-binding</keyword>
<feature type="region of interest" description="Disordered" evidence="9">
    <location>
        <begin position="266"/>
        <end position="330"/>
    </location>
</feature>
<gene>
    <name evidence="10" type="ORF">WJX75_003109</name>
</gene>
<dbReference type="SUPFAM" id="SSF57716">
    <property type="entry name" value="Glucocorticoid receptor-like (DNA-binding domain)"/>
    <property type="match status" value="1"/>
</dbReference>
<feature type="region of interest" description="Disordered" evidence="9">
    <location>
        <begin position="83"/>
        <end position="110"/>
    </location>
</feature>
<dbReference type="Gene3D" id="3.40.50.300">
    <property type="entry name" value="P-loop containing nucleotide triphosphate hydrolases"/>
    <property type="match status" value="1"/>
</dbReference>
<proteinExistence type="inferred from homology"/>
<dbReference type="InterPro" id="IPR027417">
    <property type="entry name" value="P-loop_NTPase"/>
</dbReference>
<evidence type="ECO:0000313" key="10">
    <source>
        <dbReference type="EMBL" id="KAK9903332.1"/>
    </source>
</evidence>
<keyword evidence="6" id="KW-0418">Kinase</keyword>
<keyword evidence="3" id="KW-0237">DNA synthesis</keyword>
<dbReference type="SUPFAM" id="SSF52540">
    <property type="entry name" value="P-loop containing nucleoside triphosphate hydrolases"/>
    <property type="match status" value="1"/>
</dbReference>
<dbReference type="Proteomes" id="UP001491310">
    <property type="component" value="Unassembled WGS sequence"/>
</dbReference>
<dbReference type="SUPFAM" id="SSF82199">
    <property type="entry name" value="SET domain"/>
    <property type="match status" value="2"/>
</dbReference>
<feature type="compositionally biased region" description="Acidic residues" evidence="9">
    <location>
        <begin position="83"/>
        <end position="92"/>
    </location>
</feature>
<evidence type="ECO:0000256" key="9">
    <source>
        <dbReference type="SAM" id="MobiDB-lite"/>
    </source>
</evidence>
<keyword evidence="4" id="KW-0808">Transferase</keyword>
<keyword evidence="5" id="KW-0547">Nucleotide-binding</keyword>
<dbReference type="InterPro" id="IPR001267">
    <property type="entry name" value="Thymidine_kinase"/>
</dbReference>
<dbReference type="PANTHER" id="PTHR11441:SF0">
    <property type="entry name" value="THYMIDINE KINASE, CYTOSOLIC"/>
    <property type="match status" value="1"/>
</dbReference>
<evidence type="ECO:0000256" key="2">
    <source>
        <dbReference type="ARBA" id="ARBA00012118"/>
    </source>
</evidence>
<keyword evidence="11" id="KW-1185">Reference proteome</keyword>
<protein>
    <recommendedName>
        <fullName evidence="2">thymidine kinase</fullName>
        <ecNumber evidence="2">2.7.1.21</ecNumber>
    </recommendedName>
</protein>
<dbReference type="PROSITE" id="PS00603">
    <property type="entry name" value="TK_CELLULAR_TYPE"/>
    <property type="match status" value="1"/>
</dbReference>
<sequence length="527" mass="57661">MYELSIGKKSFWHGYLSALEQQEHLPLFWAEEERTAASWVASRAFGVDSFHGMSMVPLADIFNHKAAIVQLSDEYIIEPTCYEQDDSSEDDNSLASGPGENRPPPAVTRSSMLRLSGGSIDQYRLEIGICGATNSNGEEVLEIIAASPVPKGQEVHNTYGELGNAELVVKYGFALRRNPFDVVLLDKGELVEEARHIVGDRACRQRCRFLSRDSELLEEDREPFEVLPDGCIGPSLLVALRVLLAADSEFHSWRSLDDALKLCASKPQPEGASDRQQESDSGCKAAEQPETAEQPDMHHHCGNGHSLKGSRKRGSGEDAGCGSEPISEGAGLKKQCSEGAREADNACRDGIAAVCGQADVNAHSYNVIGIDEGQFFPDVVEYAERWANEGKIVIIAALDGTFQRQPFRSILELIPLAEEVFKLQAVCSGCHREAAFTHRLGDEQEVEVVGGAENYVASCRACYHSYNDSRSGSAAAPEPKGTPTSAYRPKRRSTRFAMGNAQRKDESPTAAEKVEERRLSLQALTLR</sequence>
<dbReference type="EC" id="2.7.1.21" evidence="2"/>
<evidence type="ECO:0000256" key="6">
    <source>
        <dbReference type="ARBA" id="ARBA00022777"/>
    </source>
</evidence>
<dbReference type="InterPro" id="IPR020633">
    <property type="entry name" value="Thymidine_kinase_CS"/>
</dbReference>
<feature type="compositionally biased region" description="Basic and acidic residues" evidence="9">
    <location>
        <begin position="502"/>
        <end position="516"/>
    </location>
</feature>
<dbReference type="Gene3D" id="3.90.1410.10">
    <property type="entry name" value="set domain protein methyltransferase, domain 1"/>
    <property type="match status" value="2"/>
</dbReference>
<dbReference type="Gene3D" id="3.30.60.20">
    <property type="match status" value="1"/>
</dbReference>
<comment type="caution">
    <text evidence="10">The sequence shown here is derived from an EMBL/GenBank/DDBJ whole genome shotgun (WGS) entry which is preliminary data.</text>
</comment>
<reference evidence="10 11" key="1">
    <citation type="journal article" date="2024" name="Nat. Commun.">
        <title>Phylogenomics reveals the evolutionary origins of lichenization in chlorophyte algae.</title>
        <authorList>
            <person name="Puginier C."/>
            <person name="Libourel C."/>
            <person name="Otte J."/>
            <person name="Skaloud P."/>
            <person name="Haon M."/>
            <person name="Grisel S."/>
            <person name="Petersen M."/>
            <person name="Berrin J.G."/>
            <person name="Delaux P.M."/>
            <person name="Dal Grande F."/>
            <person name="Keller J."/>
        </authorList>
    </citation>
    <scope>NUCLEOTIDE SEQUENCE [LARGE SCALE GENOMIC DNA]</scope>
    <source>
        <strain evidence="10 11">SAG 216-7</strain>
    </source>
</reference>